<sequence length="68" mass="7869">MPENQENYTIKAAAERVGKSTRTIERWVRDGMRCRDVAGIVVIEHSDLMAQYRVKILANPNRQKRGIQ</sequence>
<accession>A0A3E0W120</accession>
<proteinExistence type="predicted"/>
<organism evidence="1 2">
    <name type="scientific">Subtercola boreus</name>
    <dbReference type="NCBI Taxonomy" id="120213"/>
    <lineage>
        <taxon>Bacteria</taxon>
        <taxon>Bacillati</taxon>
        <taxon>Actinomycetota</taxon>
        <taxon>Actinomycetes</taxon>
        <taxon>Micrococcales</taxon>
        <taxon>Microbacteriaceae</taxon>
        <taxon>Subtercola</taxon>
    </lineage>
</organism>
<reference evidence="1 2" key="1">
    <citation type="submission" date="2017-04" db="EMBL/GenBank/DDBJ databases">
        <title>Comparative genome analysis of Subtercola boreus.</title>
        <authorList>
            <person name="Cho Y.-J."/>
            <person name="Cho A."/>
            <person name="Kim O.-S."/>
            <person name="Lee J.-I."/>
        </authorList>
    </citation>
    <scope>NUCLEOTIDE SEQUENCE [LARGE SCALE GENOMIC DNA]</scope>
    <source>
        <strain evidence="1 2">P27479</strain>
    </source>
</reference>
<name>A0A3E0W120_9MICO</name>
<dbReference type="AlphaFoldDB" id="A0A3E0W120"/>
<evidence type="ECO:0000313" key="1">
    <source>
        <dbReference type="EMBL" id="RFA15846.1"/>
    </source>
</evidence>
<dbReference type="OrthoDB" id="5121055at2"/>
<dbReference type="EMBL" id="NBXB01000017">
    <property type="protein sequence ID" value="RFA15846.1"/>
    <property type="molecule type" value="Genomic_DNA"/>
</dbReference>
<dbReference type="InterPro" id="IPR009061">
    <property type="entry name" value="DNA-bd_dom_put_sf"/>
</dbReference>
<gene>
    <name evidence="1" type="ORF">B7R22_05415</name>
</gene>
<dbReference type="RefSeq" id="WP_116410782.1">
    <property type="nucleotide sequence ID" value="NZ_NBXB01000017.1"/>
</dbReference>
<evidence type="ECO:0008006" key="3">
    <source>
        <dbReference type="Google" id="ProtNLM"/>
    </source>
</evidence>
<evidence type="ECO:0000313" key="2">
    <source>
        <dbReference type="Proteomes" id="UP000256541"/>
    </source>
</evidence>
<dbReference type="Proteomes" id="UP000256541">
    <property type="component" value="Unassembled WGS sequence"/>
</dbReference>
<comment type="caution">
    <text evidence="1">The sequence shown here is derived from an EMBL/GenBank/DDBJ whole genome shotgun (WGS) entry which is preliminary data.</text>
</comment>
<protein>
    <recommendedName>
        <fullName evidence="3">Helix-turn-helix domain-containing protein</fullName>
    </recommendedName>
</protein>
<dbReference type="SUPFAM" id="SSF46955">
    <property type="entry name" value="Putative DNA-binding domain"/>
    <property type="match status" value="1"/>
</dbReference>